<dbReference type="PROSITE" id="PS50878">
    <property type="entry name" value="RT_POL"/>
    <property type="match status" value="1"/>
</dbReference>
<feature type="domain" description="Reverse transcriptase" evidence="1">
    <location>
        <begin position="1"/>
        <end position="120"/>
    </location>
</feature>
<dbReference type="InterPro" id="IPR000477">
    <property type="entry name" value="RT_dom"/>
</dbReference>
<comment type="caution">
    <text evidence="2">The sequence shown here is derived from an EMBL/GenBank/DDBJ whole genome shotgun (WGS) entry which is preliminary data.</text>
</comment>
<sequence>MHVCGKFDLPHSGECAKAIKKGHECKKLIAAAREIYRETVTSVRVGGIESEIFWTTKGLRQGCLLSTNLFACYISDIEEMFRGVQARGIVVGREKVWCLAFADDLVIKICKDTLKERNWR</sequence>
<keyword evidence="3" id="KW-1185">Reference proteome</keyword>
<evidence type="ECO:0000313" key="2">
    <source>
        <dbReference type="EMBL" id="KAJ3641659.1"/>
    </source>
</evidence>
<evidence type="ECO:0000313" key="3">
    <source>
        <dbReference type="Proteomes" id="UP001168821"/>
    </source>
</evidence>
<protein>
    <recommendedName>
        <fullName evidence="1">Reverse transcriptase domain-containing protein</fullName>
    </recommendedName>
</protein>
<dbReference type="Proteomes" id="UP001168821">
    <property type="component" value="Unassembled WGS sequence"/>
</dbReference>
<dbReference type="AlphaFoldDB" id="A0AA38HQ99"/>
<proteinExistence type="predicted"/>
<gene>
    <name evidence="2" type="ORF">Zmor_028147</name>
</gene>
<dbReference type="EMBL" id="JALNTZ010000009">
    <property type="protein sequence ID" value="KAJ3641659.1"/>
    <property type="molecule type" value="Genomic_DNA"/>
</dbReference>
<reference evidence="2" key="1">
    <citation type="journal article" date="2023" name="G3 (Bethesda)">
        <title>Whole genome assemblies of Zophobas morio and Tenebrio molitor.</title>
        <authorList>
            <person name="Kaur S."/>
            <person name="Stinson S.A."/>
            <person name="diCenzo G.C."/>
        </authorList>
    </citation>
    <scope>NUCLEOTIDE SEQUENCE</scope>
    <source>
        <strain evidence="2">QUZm001</strain>
    </source>
</reference>
<organism evidence="2 3">
    <name type="scientific">Zophobas morio</name>
    <dbReference type="NCBI Taxonomy" id="2755281"/>
    <lineage>
        <taxon>Eukaryota</taxon>
        <taxon>Metazoa</taxon>
        <taxon>Ecdysozoa</taxon>
        <taxon>Arthropoda</taxon>
        <taxon>Hexapoda</taxon>
        <taxon>Insecta</taxon>
        <taxon>Pterygota</taxon>
        <taxon>Neoptera</taxon>
        <taxon>Endopterygota</taxon>
        <taxon>Coleoptera</taxon>
        <taxon>Polyphaga</taxon>
        <taxon>Cucujiformia</taxon>
        <taxon>Tenebrionidae</taxon>
        <taxon>Zophobas</taxon>
    </lineage>
</organism>
<accession>A0AA38HQ99</accession>
<name>A0AA38HQ99_9CUCU</name>
<evidence type="ECO:0000259" key="1">
    <source>
        <dbReference type="PROSITE" id="PS50878"/>
    </source>
</evidence>